<dbReference type="Pfam" id="PF00015">
    <property type="entry name" value="MCPsignal"/>
    <property type="match status" value="1"/>
</dbReference>
<dbReference type="InterPro" id="IPR004090">
    <property type="entry name" value="Chemotax_Me-accpt_rcpt"/>
</dbReference>
<dbReference type="Gene3D" id="1.10.287.950">
    <property type="entry name" value="Methyl-accepting chemotaxis protein"/>
    <property type="match status" value="1"/>
</dbReference>
<evidence type="ECO:0000256" key="2">
    <source>
        <dbReference type="ARBA" id="ARBA00029447"/>
    </source>
</evidence>
<dbReference type="SMART" id="SM00283">
    <property type="entry name" value="MA"/>
    <property type="match status" value="1"/>
</dbReference>
<evidence type="ECO:0000313" key="5">
    <source>
        <dbReference type="EMBL" id="RKL68370.1"/>
    </source>
</evidence>
<evidence type="ECO:0000256" key="1">
    <source>
        <dbReference type="ARBA" id="ARBA00023224"/>
    </source>
</evidence>
<gene>
    <name evidence="5" type="ORF">CR203_07785</name>
</gene>
<reference evidence="5 6" key="1">
    <citation type="submission" date="2017-10" db="EMBL/GenBank/DDBJ databases">
        <title>Bacillus sp. nov., a halophilic bacterium isolated from a Keqin Lake.</title>
        <authorList>
            <person name="Wang H."/>
        </authorList>
    </citation>
    <scope>NUCLEOTIDE SEQUENCE [LARGE SCALE GENOMIC DNA]</scope>
    <source>
        <strain evidence="5 6">KCTC 13187</strain>
    </source>
</reference>
<dbReference type="GO" id="GO:0006935">
    <property type="term" value="P:chemotaxis"/>
    <property type="evidence" value="ECO:0007669"/>
    <property type="project" value="InterPro"/>
</dbReference>
<evidence type="ECO:0000256" key="3">
    <source>
        <dbReference type="PROSITE-ProRule" id="PRU00284"/>
    </source>
</evidence>
<dbReference type="AlphaFoldDB" id="A0A3A9KC76"/>
<dbReference type="OrthoDB" id="9813903at2"/>
<dbReference type="GO" id="GO:0016020">
    <property type="term" value="C:membrane"/>
    <property type="evidence" value="ECO:0007669"/>
    <property type="project" value="InterPro"/>
</dbReference>
<dbReference type="PROSITE" id="PS50111">
    <property type="entry name" value="CHEMOTAXIS_TRANSDUC_2"/>
    <property type="match status" value="1"/>
</dbReference>
<organism evidence="5 6">
    <name type="scientific">Salipaludibacillus neizhouensis</name>
    <dbReference type="NCBI Taxonomy" id="885475"/>
    <lineage>
        <taxon>Bacteria</taxon>
        <taxon>Bacillati</taxon>
        <taxon>Bacillota</taxon>
        <taxon>Bacilli</taxon>
        <taxon>Bacillales</taxon>
        <taxon>Bacillaceae</taxon>
    </lineage>
</organism>
<comment type="caution">
    <text evidence="5">The sequence shown here is derived from an EMBL/GenBank/DDBJ whole genome shotgun (WGS) entry which is preliminary data.</text>
</comment>
<keyword evidence="1 3" id="KW-0807">Transducer</keyword>
<name>A0A3A9KC76_9BACI</name>
<dbReference type="PRINTS" id="PR00260">
    <property type="entry name" value="CHEMTRNSDUCR"/>
</dbReference>
<dbReference type="GO" id="GO:0007165">
    <property type="term" value="P:signal transduction"/>
    <property type="evidence" value="ECO:0007669"/>
    <property type="project" value="UniProtKB-KW"/>
</dbReference>
<accession>A0A3A9KC76</accession>
<keyword evidence="6" id="KW-1185">Reference proteome</keyword>
<dbReference type="EMBL" id="PDOE01000002">
    <property type="protein sequence ID" value="RKL68370.1"/>
    <property type="molecule type" value="Genomic_DNA"/>
</dbReference>
<sequence length="385" mass="43619">MVSLVTVETNKHLKFTSDSQESQLIQKTMRTIHRMDAYKVSANLVDYLKSSKTECIVIEEPFHHQGYIMINHFYQKMGSRFGFSLFINRPIHIFAKKNPLVFTLNHPVSEIISQALQREEKDKFDAVFIEVNSLLVGYLTMTDLMELSASVQDLIRADQQAYLTQLEAHVQTIEEDVQQVEQTSFQGQDTAGAIGKRAEKSRDFMTEMIIHAKSQWLDMEEQQRTVTKLNEKAKAITTALNTIEMITDKVNILSLNATIEAARAGEAGKGFAVVAKEVRALAVETKLATKIIQTDVHETTNVIAQTTTQQHQSQEKMNQFRQKLMSTNEEFSALHEEVTQVSQMLKNMAKQADAVKQCSDESMSFIRSLREATSNNVVNTGETFL</sequence>
<evidence type="ECO:0000259" key="4">
    <source>
        <dbReference type="PROSITE" id="PS50111"/>
    </source>
</evidence>
<dbReference type="GO" id="GO:0004888">
    <property type="term" value="F:transmembrane signaling receptor activity"/>
    <property type="evidence" value="ECO:0007669"/>
    <property type="project" value="InterPro"/>
</dbReference>
<dbReference type="InterPro" id="IPR004089">
    <property type="entry name" value="MCPsignal_dom"/>
</dbReference>
<comment type="similarity">
    <text evidence="2">Belongs to the methyl-accepting chemotaxis (MCP) protein family.</text>
</comment>
<dbReference type="RefSeq" id="WP_110938710.1">
    <property type="nucleotide sequence ID" value="NZ_KZ614147.1"/>
</dbReference>
<dbReference type="PANTHER" id="PTHR32089">
    <property type="entry name" value="METHYL-ACCEPTING CHEMOTAXIS PROTEIN MCPB"/>
    <property type="match status" value="1"/>
</dbReference>
<dbReference type="PANTHER" id="PTHR32089:SF52">
    <property type="entry name" value="CHEMOTAXIS SIGNAL TRANSDUCTION SYSTEM METHYL ACCEPTING SENSORY TRANSDUCER WITH PAS SENSORY DOMAIN"/>
    <property type="match status" value="1"/>
</dbReference>
<protein>
    <recommendedName>
        <fullName evidence="4">Methyl-accepting transducer domain-containing protein</fullName>
    </recommendedName>
</protein>
<dbReference type="SUPFAM" id="SSF58104">
    <property type="entry name" value="Methyl-accepting chemotaxis protein (MCP) signaling domain"/>
    <property type="match status" value="1"/>
</dbReference>
<dbReference type="Proteomes" id="UP000281498">
    <property type="component" value="Unassembled WGS sequence"/>
</dbReference>
<evidence type="ECO:0000313" key="6">
    <source>
        <dbReference type="Proteomes" id="UP000281498"/>
    </source>
</evidence>
<proteinExistence type="inferred from homology"/>
<feature type="domain" description="Methyl-accepting transducer" evidence="4">
    <location>
        <begin position="158"/>
        <end position="370"/>
    </location>
</feature>